<feature type="region of interest" description="Disordered" evidence="9">
    <location>
        <begin position="399"/>
        <end position="425"/>
    </location>
</feature>
<evidence type="ECO:0000256" key="8">
    <source>
        <dbReference type="ARBA" id="ARBA00023012"/>
    </source>
</evidence>
<organism evidence="12 13">
    <name type="scientific">Actinoplanes subglobosus</name>
    <dbReference type="NCBI Taxonomy" id="1547892"/>
    <lineage>
        <taxon>Bacteria</taxon>
        <taxon>Bacillati</taxon>
        <taxon>Actinomycetota</taxon>
        <taxon>Actinomycetes</taxon>
        <taxon>Micromonosporales</taxon>
        <taxon>Micromonosporaceae</taxon>
        <taxon>Actinoplanes</taxon>
    </lineage>
</organism>
<evidence type="ECO:0000313" key="13">
    <source>
        <dbReference type="Proteomes" id="UP001595867"/>
    </source>
</evidence>
<dbReference type="Gene3D" id="3.30.565.10">
    <property type="entry name" value="Histidine kinase-like ATPase, C-terminal domain"/>
    <property type="match status" value="1"/>
</dbReference>
<comment type="catalytic activity">
    <reaction evidence="1">
        <text>ATP + protein L-histidine = ADP + protein N-phospho-L-histidine.</text>
        <dbReference type="EC" id="2.7.13.3"/>
    </reaction>
</comment>
<name>A0ABV8J7M0_9ACTN</name>
<dbReference type="InterPro" id="IPR036890">
    <property type="entry name" value="HATPase_C_sf"/>
</dbReference>
<dbReference type="InterPro" id="IPR003594">
    <property type="entry name" value="HATPase_dom"/>
</dbReference>
<accession>A0ABV8J7M0</accession>
<dbReference type="InterPro" id="IPR025828">
    <property type="entry name" value="Put_sensor_dom"/>
</dbReference>
<evidence type="ECO:0000256" key="7">
    <source>
        <dbReference type="ARBA" id="ARBA00022840"/>
    </source>
</evidence>
<evidence type="ECO:0000256" key="3">
    <source>
        <dbReference type="ARBA" id="ARBA00022553"/>
    </source>
</evidence>
<dbReference type="Pfam" id="PF13796">
    <property type="entry name" value="Sensor"/>
    <property type="match status" value="1"/>
</dbReference>
<dbReference type="GO" id="GO:0016301">
    <property type="term" value="F:kinase activity"/>
    <property type="evidence" value="ECO:0007669"/>
    <property type="project" value="UniProtKB-KW"/>
</dbReference>
<feature type="transmembrane region" description="Helical" evidence="10">
    <location>
        <begin position="16"/>
        <end position="36"/>
    </location>
</feature>
<dbReference type="EC" id="2.7.13.3" evidence="2"/>
<keyword evidence="5" id="KW-0547">Nucleotide-binding</keyword>
<dbReference type="InterPro" id="IPR011712">
    <property type="entry name" value="Sig_transdc_His_kin_sub3_dim/P"/>
</dbReference>
<evidence type="ECO:0000259" key="11">
    <source>
        <dbReference type="SMART" id="SM00387"/>
    </source>
</evidence>
<reference evidence="13" key="1">
    <citation type="journal article" date="2019" name="Int. J. Syst. Evol. Microbiol.">
        <title>The Global Catalogue of Microorganisms (GCM) 10K type strain sequencing project: providing services to taxonomists for standard genome sequencing and annotation.</title>
        <authorList>
            <consortium name="The Broad Institute Genomics Platform"/>
            <consortium name="The Broad Institute Genome Sequencing Center for Infectious Disease"/>
            <person name="Wu L."/>
            <person name="Ma J."/>
        </authorList>
    </citation>
    <scope>NUCLEOTIDE SEQUENCE [LARGE SCALE GENOMIC DNA]</scope>
    <source>
        <strain evidence="13">TBRC 5832</strain>
    </source>
</reference>
<keyword evidence="6 12" id="KW-0418">Kinase</keyword>
<dbReference type="SMART" id="SM00387">
    <property type="entry name" value="HATPase_c"/>
    <property type="match status" value="1"/>
</dbReference>
<comment type="caution">
    <text evidence="12">The sequence shown here is derived from an EMBL/GenBank/DDBJ whole genome shotgun (WGS) entry which is preliminary data.</text>
</comment>
<evidence type="ECO:0000313" key="12">
    <source>
        <dbReference type="EMBL" id="MFC4072562.1"/>
    </source>
</evidence>
<dbReference type="EMBL" id="JBHSBL010000041">
    <property type="protein sequence ID" value="MFC4072562.1"/>
    <property type="molecule type" value="Genomic_DNA"/>
</dbReference>
<keyword evidence="4" id="KW-0808">Transferase</keyword>
<dbReference type="RefSeq" id="WP_378073436.1">
    <property type="nucleotide sequence ID" value="NZ_JBHSBL010000041.1"/>
</dbReference>
<dbReference type="Pfam" id="PF07730">
    <property type="entry name" value="HisKA_3"/>
    <property type="match status" value="1"/>
</dbReference>
<dbReference type="Gene3D" id="1.20.5.1930">
    <property type="match status" value="1"/>
</dbReference>
<evidence type="ECO:0000256" key="9">
    <source>
        <dbReference type="SAM" id="MobiDB-lite"/>
    </source>
</evidence>
<keyword evidence="7" id="KW-0067">ATP-binding</keyword>
<evidence type="ECO:0000256" key="1">
    <source>
        <dbReference type="ARBA" id="ARBA00000085"/>
    </source>
</evidence>
<dbReference type="CDD" id="cd16917">
    <property type="entry name" value="HATPase_UhpB-NarQ-NarX-like"/>
    <property type="match status" value="1"/>
</dbReference>
<dbReference type="InterPro" id="IPR050482">
    <property type="entry name" value="Sensor_HK_TwoCompSys"/>
</dbReference>
<dbReference type="PANTHER" id="PTHR24421">
    <property type="entry name" value="NITRATE/NITRITE SENSOR PROTEIN NARX-RELATED"/>
    <property type="match status" value="1"/>
</dbReference>
<keyword evidence="10" id="KW-0472">Membrane</keyword>
<proteinExistence type="predicted"/>
<dbReference type="SUPFAM" id="SSF55874">
    <property type="entry name" value="ATPase domain of HSP90 chaperone/DNA topoisomerase II/histidine kinase"/>
    <property type="match status" value="1"/>
</dbReference>
<keyword evidence="13" id="KW-1185">Reference proteome</keyword>
<feature type="domain" description="Histidine kinase/HSP90-like ATPase" evidence="11">
    <location>
        <begin position="311"/>
        <end position="401"/>
    </location>
</feature>
<evidence type="ECO:0000256" key="6">
    <source>
        <dbReference type="ARBA" id="ARBA00022777"/>
    </source>
</evidence>
<evidence type="ECO:0000256" key="2">
    <source>
        <dbReference type="ARBA" id="ARBA00012438"/>
    </source>
</evidence>
<feature type="transmembrane region" description="Helical" evidence="10">
    <location>
        <begin position="151"/>
        <end position="169"/>
    </location>
</feature>
<gene>
    <name evidence="12" type="ORF">ACFO0C_47185</name>
</gene>
<keyword evidence="10" id="KW-0812">Transmembrane</keyword>
<sequence>MKLLTTIFDRRSRKGLAYLLLVLPIDLMSFVLLVLGTLLGTVLLLTPLGTWLLAAVLRGAAGLGGSRRSLAARFLGDRVPAPARPGVAAGGLFGWRRAILSDPVSWRVLTYALVKPPVAVLSLALAGGFYMYGLISLIYLPFYEGTLGPEAVGILVTSVILLLLGPWMLRSVLAVERLLIRGLLGPSQANQRISDLQDSRDRAVKDADITLRRIERDLHDGAQARLIGVGMHLAIVRELLGAQAPAEQVVAAVDAAQTTLTTAVGELRDLVRGIHPPVLDAGLEAALATVAAGSTVPVTVEIDLPRRPPPALESIAYFTVCELLTNAGRHSGAAEATIRVDLLEDVLRLRVQDDGHGGAHQRAGGGLAGLAERVGVVDGRLAIDSPAGGPTTVTVEIPCPAGEPLPPERSPLRRRSVLSSRSTPG</sequence>
<keyword evidence="8" id="KW-0902">Two-component regulatory system</keyword>
<evidence type="ECO:0000256" key="4">
    <source>
        <dbReference type="ARBA" id="ARBA00022679"/>
    </source>
</evidence>
<evidence type="ECO:0000256" key="10">
    <source>
        <dbReference type="SAM" id="Phobius"/>
    </source>
</evidence>
<keyword evidence="3" id="KW-0597">Phosphoprotein</keyword>
<dbReference type="Proteomes" id="UP001595867">
    <property type="component" value="Unassembled WGS sequence"/>
</dbReference>
<dbReference type="PANTHER" id="PTHR24421:SF10">
    <property type="entry name" value="NITRATE_NITRITE SENSOR PROTEIN NARQ"/>
    <property type="match status" value="1"/>
</dbReference>
<feature type="transmembrane region" description="Helical" evidence="10">
    <location>
        <begin position="118"/>
        <end position="139"/>
    </location>
</feature>
<keyword evidence="10" id="KW-1133">Transmembrane helix</keyword>
<evidence type="ECO:0000256" key="5">
    <source>
        <dbReference type="ARBA" id="ARBA00022741"/>
    </source>
</evidence>
<protein>
    <recommendedName>
        <fullName evidence="2">histidine kinase</fullName>
        <ecNumber evidence="2">2.7.13.3</ecNumber>
    </recommendedName>
</protein>